<sequence>MKRVAVIGAGLIGKERLDAVAALRRAGRDVGLVGIFDADLVTCQAAAEKYATTALSSVEAVIATRADWTMIALPHDIAVTVAEQVLRSGGRVLLEKPMGRDLVEAQRLLELGGDRLKIGFNYRFYRGIEKAVADVQSGRLGKIVSIEFELGHGCAPGQEKTWKLNAERAGGGCLIDPGVHLLDLCLRLAPDGLKPIGGASWSGFWNTGIEEEVSLILDAGAFCMKVRVSVVAWRSTFHMRINGTEGYATVSGRNRSYGPQTYVVGKRWGWRDAPSQVASEVMEVNDDGLDVFERETEALLFPEDSRSAWPAIATAAEGFAVMKLLDDVRATLNLRRGY</sequence>
<dbReference type="OrthoDB" id="9815825at2"/>
<evidence type="ECO:0000259" key="2">
    <source>
        <dbReference type="Pfam" id="PF22725"/>
    </source>
</evidence>
<dbReference type="InterPro" id="IPR036291">
    <property type="entry name" value="NAD(P)-bd_dom_sf"/>
</dbReference>
<evidence type="ECO:0000313" key="3">
    <source>
        <dbReference type="EMBL" id="SEF52539.1"/>
    </source>
</evidence>
<dbReference type="Proteomes" id="UP000236728">
    <property type="component" value="Unassembled WGS sequence"/>
</dbReference>
<dbReference type="GO" id="GO:0000166">
    <property type="term" value="F:nucleotide binding"/>
    <property type="evidence" value="ECO:0007669"/>
    <property type="project" value="InterPro"/>
</dbReference>
<evidence type="ECO:0000313" key="4">
    <source>
        <dbReference type="Proteomes" id="UP000236728"/>
    </source>
</evidence>
<dbReference type="InterPro" id="IPR051450">
    <property type="entry name" value="Gfo/Idh/MocA_Oxidoreductases"/>
</dbReference>
<organism evidence="3 4">
    <name type="scientific">Bryocella elongata</name>
    <dbReference type="NCBI Taxonomy" id="863522"/>
    <lineage>
        <taxon>Bacteria</taxon>
        <taxon>Pseudomonadati</taxon>
        <taxon>Acidobacteriota</taxon>
        <taxon>Terriglobia</taxon>
        <taxon>Terriglobales</taxon>
        <taxon>Acidobacteriaceae</taxon>
        <taxon>Bryocella</taxon>
    </lineage>
</organism>
<dbReference type="Gene3D" id="3.40.50.720">
    <property type="entry name" value="NAD(P)-binding Rossmann-like Domain"/>
    <property type="match status" value="1"/>
</dbReference>
<dbReference type="PANTHER" id="PTHR43377">
    <property type="entry name" value="BILIVERDIN REDUCTASE A"/>
    <property type="match status" value="1"/>
</dbReference>
<dbReference type="Pfam" id="PF22725">
    <property type="entry name" value="GFO_IDH_MocA_C3"/>
    <property type="match status" value="1"/>
</dbReference>
<dbReference type="PANTHER" id="PTHR43377:SF1">
    <property type="entry name" value="BILIVERDIN REDUCTASE A"/>
    <property type="match status" value="1"/>
</dbReference>
<dbReference type="RefSeq" id="WP_160114947.1">
    <property type="nucleotide sequence ID" value="NZ_FNVA01000001.1"/>
</dbReference>
<accession>A0A1H5SPP5</accession>
<protein>
    <submittedName>
        <fullName evidence="3">Predicted dehydrogenase</fullName>
    </submittedName>
</protein>
<dbReference type="Pfam" id="PF01408">
    <property type="entry name" value="GFO_IDH_MocA"/>
    <property type="match status" value="1"/>
</dbReference>
<dbReference type="InterPro" id="IPR000683">
    <property type="entry name" value="Gfo/Idh/MocA-like_OxRdtase_N"/>
</dbReference>
<dbReference type="AlphaFoldDB" id="A0A1H5SPP5"/>
<feature type="domain" description="GFO/IDH/MocA-like oxidoreductase" evidence="2">
    <location>
        <begin position="133"/>
        <end position="248"/>
    </location>
</feature>
<reference evidence="3 4" key="1">
    <citation type="submission" date="2016-10" db="EMBL/GenBank/DDBJ databases">
        <authorList>
            <person name="de Groot N.N."/>
        </authorList>
    </citation>
    <scope>NUCLEOTIDE SEQUENCE [LARGE SCALE GENOMIC DNA]</scope>
    <source>
        <strain evidence="3 4">DSM 22489</strain>
    </source>
</reference>
<dbReference type="SUPFAM" id="SSF51735">
    <property type="entry name" value="NAD(P)-binding Rossmann-fold domains"/>
    <property type="match status" value="1"/>
</dbReference>
<gene>
    <name evidence="3" type="ORF">SAMN05421819_0304</name>
</gene>
<dbReference type="InterPro" id="IPR055170">
    <property type="entry name" value="GFO_IDH_MocA-like_dom"/>
</dbReference>
<proteinExistence type="predicted"/>
<name>A0A1H5SPP5_9BACT</name>
<keyword evidence="4" id="KW-1185">Reference proteome</keyword>
<feature type="domain" description="Gfo/Idh/MocA-like oxidoreductase N-terminal" evidence="1">
    <location>
        <begin position="3"/>
        <end position="111"/>
    </location>
</feature>
<evidence type="ECO:0000259" key="1">
    <source>
        <dbReference type="Pfam" id="PF01408"/>
    </source>
</evidence>
<dbReference type="EMBL" id="FNVA01000001">
    <property type="protein sequence ID" value="SEF52539.1"/>
    <property type="molecule type" value="Genomic_DNA"/>
</dbReference>
<dbReference type="SUPFAM" id="SSF55347">
    <property type="entry name" value="Glyceraldehyde-3-phosphate dehydrogenase-like, C-terminal domain"/>
    <property type="match status" value="1"/>
</dbReference>
<dbReference type="Gene3D" id="3.30.360.10">
    <property type="entry name" value="Dihydrodipicolinate Reductase, domain 2"/>
    <property type="match status" value="1"/>
</dbReference>